<accession>A0A8J7Q5V4</accession>
<evidence type="ECO:0000256" key="3">
    <source>
        <dbReference type="ARBA" id="ARBA00022679"/>
    </source>
</evidence>
<keyword evidence="4" id="KW-0547">Nucleotide-binding</keyword>
<keyword evidence="2 9" id="KW-0723">Serine/threonine-protein kinase</keyword>
<dbReference type="PANTHER" id="PTHR43289">
    <property type="entry name" value="MITOGEN-ACTIVATED PROTEIN KINASE KINASE KINASE 20-RELATED"/>
    <property type="match status" value="1"/>
</dbReference>
<dbReference type="CDD" id="cd14014">
    <property type="entry name" value="STKc_PknB_like"/>
    <property type="match status" value="1"/>
</dbReference>
<evidence type="ECO:0000256" key="1">
    <source>
        <dbReference type="ARBA" id="ARBA00012513"/>
    </source>
</evidence>
<evidence type="ECO:0000256" key="2">
    <source>
        <dbReference type="ARBA" id="ARBA00022527"/>
    </source>
</evidence>
<evidence type="ECO:0000256" key="5">
    <source>
        <dbReference type="ARBA" id="ARBA00022777"/>
    </source>
</evidence>
<evidence type="ECO:0000256" key="6">
    <source>
        <dbReference type="ARBA" id="ARBA00022840"/>
    </source>
</evidence>
<dbReference type="SMART" id="SM00220">
    <property type="entry name" value="S_TKc"/>
    <property type="match status" value="1"/>
</dbReference>
<dbReference type="PANTHER" id="PTHR43289:SF6">
    <property type="entry name" value="SERINE_THREONINE-PROTEIN KINASE NEKL-3"/>
    <property type="match status" value="1"/>
</dbReference>
<dbReference type="InterPro" id="IPR000719">
    <property type="entry name" value="Prot_kinase_dom"/>
</dbReference>
<feature type="compositionally biased region" description="Basic and acidic residues" evidence="7">
    <location>
        <begin position="323"/>
        <end position="334"/>
    </location>
</feature>
<reference evidence="9" key="1">
    <citation type="submission" date="2021-03" db="EMBL/GenBank/DDBJ databases">
        <authorList>
            <person name="Wang G."/>
        </authorList>
    </citation>
    <scope>NUCLEOTIDE SEQUENCE</scope>
    <source>
        <strain evidence="9">KCTC 12899</strain>
    </source>
</reference>
<dbReference type="Gene3D" id="3.30.200.20">
    <property type="entry name" value="Phosphorylase Kinase, domain 1"/>
    <property type="match status" value="1"/>
</dbReference>
<evidence type="ECO:0000313" key="9">
    <source>
        <dbReference type="EMBL" id="MBO1318702.1"/>
    </source>
</evidence>
<sequence length="363" mass="40195">MKCISCNYEFGEGTLFCGVCSAPLVNLAVMEGGLLLIEDTNQAILQRVLAPDYRVQGKLADGGMACVYHIVDNRTDESMAFKVLPLDRAGDPETVAQFERESRLLAELFHPHIIPIYDAGEIAKFHYLAMPMMAGDLKKRIEKGLRLRETLRIFHQVLGALAYAHDSGLTHRDIKPANILFDESDNAHLADFGIAWLADEAGAEGHGQGLGTPTYASPEQLLGEKVGPASDIYSLGVVFYEMLTGQRLFTGANPKEVVLAHLHQEPTPPSHHNTNLPPSLETLVLRMLTKNFEDRFLDAHALQEHIQATPELYALFEDFSKPAKEQRSDEDVPPPRRPPMVKAKRRGKLRGLIDMALGRALTA</sequence>
<dbReference type="GO" id="GO:0005524">
    <property type="term" value="F:ATP binding"/>
    <property type="evidence" value="ECO:0007669"/>
    <property type="project" value="UniProtKB-KW"/>
</dbReference>
<protein>
    <recommendedName>
        <fullName evidence="1">non-specific serine/threonine protein kinase</fullName>
        <ecNumber evidence="1">2.7.11.1</ecNumber>
    </recommendedName>
</protein>
<dbReference type="Pfam" id="PF00069">
    <property type="entry name" value="Pkinase"/>
    <property type="match status" value="1"/>
</dbReference>
<comment type="caution">
    <text evidence="9">The sequence shown here is derived from an EMBL/GenBank/DDBJ whole genome shotgun (WGS) entry which is preliminary data.</text>
</comment>
<proteinExistence type="predicted"/>
<dbReference type="PROSITE" id="PS00108">
    <property type="entry name" value="PROTEIN_KINASE_ST"/>
    <property type="match status" value="1"/>
</dbReference>
<feature type="domain" description="Protein kinase" evidence="8">
    <location>
        <begin position="53"/>
        <end position="308"/>
    </location>
</feature>
<gene>
    <name evidence="9" type="ORF">J3U88_09540</name>
</gene>
<evidence type="ECO:0000256" key="7">
    <source>
        <dbReference type="SAM" id="MobiDB-lite"/>
    </source>
</evidence>
<evidence type="ECO:0000256" key="4">
    <source>
        <dbReference type="ARBA" id="ARBA00022741"/>
    </source>
</evidence>
<dbReference type="AlphaFoldDB" id="A0A8J7Q5V4"/>
<evidence type="ECO:0000313" key="10">
    <source>
        <dbReference type="Proteomes" id="UP000664417"/>
    </source>
</evidence>
<dbReference type="EMBL" id="JAFREP010000007">
    <property type="protein sequence ID" value="MBO1318702.1"/>
    <property type="molecule type" value="Genomic_DNA"/>
</dbReference>
<feature type="region of interest" description="Disordered" evidence="7">
    <location>
        <begin position="323"/>
        <end position="344"/>
    </location>
</feature>
<dbReference type="SUPFAM" id="SSF56112">
    <property type="entry name" value="Protein kinase-like (PK-like)"/>
    <property type="match status" value="1"/>
</dbReference>
<evidence type="ECO:0000259" key="8">
    <source>
        <dbReference type="PROSITE" id="PS50011"/>
    </source>
</evidence>
<dbReference type="FunFam" id="1.10.510.10:FF:000021">
    <property type="entry name" value="Serine/threonine protein kinase"/>
    <property type="match status" value="1"/>
</dbReference>
<dbReference type="EC" id="2.7.11.1" evidence="1"/>
<name>A0A8J7Q5V4_9BACT</name>
<dbReference type="RefSeq" id="WP_207858355.1">
    <property type="nucleotide sequence ID" value="NZ_JAFREP010000007.1"/>
</dbReference>
<keyword evidence="3" id="KW-0808">Transferase</keyword>
<dbReference type="InterPro" id="IPR008271">
    <property type="entry name" value="Ser/Thr_kinase_AS"/>
</dbReference>
<dbReference type="PROSITE" id="PS50011">
    <property type="entry name" value="PROTEIN_KINASE_DOM"/>
    <property type="match status" value="1"/>
</dbReference>
<keyword evidence="5 9" id="KW-0418">Kinase</keyword>
<dbReference type="Proteomes" id="UP000664417">
    <property type="component" value="Unassembled WGS sequence"/>
</dbReference>
<keyword evidence="10" id="KW-1185">Reference proteome</keyword>
<keyword evidence="6" id="KW-0067">ATP-binding</keyword>
<dbReference type="Gene3D" id="1.10.510.10">
    <property type="entry name" value="Transferase(Phosphotransferase) domain 1"/>
    <property type="match status" value="1"/>
</dbReference>
<dbReference type="GO" id="GO:0004674">
    <property type="term" value="F:protein serine/threonine kinase activity"/>
    <property type="evidence" value="ECO:0007669"/>
    <property type="project" value="UniProtKB-KW"/>
</dbReference>
<dbReference type="InterPro" id="IPR011009">
    <property type="entry name" value="Kinase-like_dom_sf"/>
</dbReference>
<organism evidence="9 10">
    <name type="scientific">Acanthopleuribacter pedis</name>
    <dbReference type="NCBI Taxonomy" id="442870"/>
    <lineage>
        <taxon>Bacteria</taxon>
        <taxon>Pseudomonadati</taxon>
        <taxon>Acidobacteriota</taxon>
        <taxon>Holophagae</taxon>
        <taxon>Acanthopleuribacterales</taxon>
        <taxon>Acanthopleuribacteraceae</taxon>
        <taxon>Acanthopleuribacter</taxon>
    </lineage>
</organism>